<feature type="domain" description="Protein kinase" evidence="13">
    <location>
        <begin position="24"/>
        <end position="275"/>
    </location>
</feature>
<feature type="compositionally biased region" description="Basic and acidic residues" evidence="12">
    <location>
        <begin position="372"/>
        <end position="401"/>
    </location>
</feature>
<accession>A0AAV2I2U6</accession>
<evidence type="ECO:0000256" key="10">
    <source>
        <dbReference type="ARBA" id="ARBA00022840"/>
    </source>
</evidence>
<dbReference type="PROSITE" id="PS50951">
    <property type="entry name" value="SARAH"/>
    <property type="match status" value="1"/>
</dbReference>
<dbReference type="Pfam" id="PF00069">
    <property type="entry name" value="Pkinase"/>
    <property type="match status" value="1"/>
</dbReference>
<keyword evidence="7" id="KW-0808">Transferase</keyword>
<feature type="region of interest" description="Disordered" evidence="12">
    <location>
        <begin position="304"/>
        <end position="440"/>
    </location>
</feature>
<feature type="binding site" evidence="11">
    <location>
        <position position="53"/>
    </location>
    <ligand>
        <name>ATP</name>
        <dbReference type="ChEBI" id="CHEBI:30616"/>
    </ligand>
</feature>
<dbReference type="FunFam" id="4.10.170.10:FF:000002">
    <property type="entry name" value="serine/threonine-protein kinase 3"/>
    <property type="match status" value="1"/>
</dbReference>
<sequence>MSNQSNGITKLSEESLTRPPEEVLEILEKLGEGSYGSVYKALHKETGQVLAIKQVPVDTDLQEIIKEISIMQQCDSQYIVKYYGSYFKNTDLWIVMEYCGAGSVSDIMRLRNKTLTEDEISTILFYTLKGLEYLHSRRKIHRDIKAGNILLNTEGHAKLADFGVAGQLTDTMAKRNTVIGTPYWMAPEVIQEIGYDCVADIWSLGITALEMAEGKPPYGDIHPMRAIFMIPTKPPPSFRKPDKWTPEFIDFVSKCLVKNPELRTTAAELLEHDFIKNRDSCSVLSHMIQEAKEIQEAQANIVVNGDDSGDEDDTDGTIVKKTDQEGTMKPLPEGTLTPSGTVVISSESSTLESELGTMVINDDSDDSAGTMKRHDTATGGKDPYRPSFLDHFDKQDREKLKTTASAAKNSNQQPQSQPQPPQQPQPQQAPPKQITPPHHFQRSFIDGDFEFLRTLAFEELERRLADLDPEMEREIEELRARYQAKRQPILEAIDAKKKRQQNF</sequence>
<evidence type="ECO:0000313" key="16">
    <source>
        <dbReference type="Proteomes" id="UP001497497"/>
    </source>
</evidence>
<feature type="domain" description="SARAH" evidence="14">
    <location>
        <begin position="449"/>
        <end position="496"/>
    </location>
</feature>
<evidence type="ECO:0000256" key="4">
    <source>
        <dbReference type="ARBA" id="ARBA00022490"/>
    </source>
</evidence>
<organism evidence="15 16">
    <name type="scientific">Lymnaea stagnalis</name>
    <name type="common">Great pond snail</name>
    <name type="synonym">Helix stagnalis</name>
    <dbReference type="NCBI Taxonomy" id="6523"/>
    <lineage>
        <taxon>Eukaryota</taxon>
        <taxon>Metazoa</taxon>
        <taxon>Spiralia</taxon>
        <taxon>Lophotrochozoa</taxon>
        <taxon>Mollusca</taxon>
        <taxon>Gastropoda</taxon>
        <taxon>Heterobranchia</taxon>
        <taxon>Euthyneura</taxon>
        <taxon>Panpulmonata</taxon>
        <taxon>Hygrophila</taxon>
        <taxon>Lymnaeoidea</taxon>
        <taxon>Lymnaeidae</taxon>
        <taxon>Lymnaea</taxon>
    </lineage>
</organism>
<evidence type="ECO:0000256" key="12">
    <source>
        <dbReference type="SAM" id="MobiDB-lite"/>
    </source>
</evidence>
<evidence type="ECO:0000256" key="11">
    <source>
        <dbReference type="PROSITE-ProRule" id="PRU10141"/>
    </source>
</evidence>
<dbReference type="FunFam" id="1.10.510.10:FF:000075">
    <property type="entry name" value="Serine/threonine-protein kinase 3"/>
    <property type="match status" value="1"/>
</dbReference>
<dbReference type="GO" id="GO:0005737">
    <property type="term" value="C:cytoplasm"/>
    <property type="evidence" value="ECO:0007669"/>
    <property type="project" value="UniProtKB-SubCell"/>
</dbReference>
<evidence type="ECO:0000256" key="2">
    <source>
        <dbReference type="ARBA" id="ARBA00008874"/>
    </source>
</evidence>
<dbReference type="GO" id="GO:0051262">
    <property type="term" value="P:protein tetramerization"/>
    <property type="evidence" value="ECO:0007669"/>
    <property type="project" value="InterPro"/>
</dbReference>
<dbReference type="InterPro" id="IPR011524">
    <property type="entry name" value="SARAH_dom"/>
</dbReference>
<evidence type="ECO:0000256" key="6">
    <source>
        <dbReference type="ARBA" id="ARBA00022553"/>
    </source>
</evidence>
<protein>
    <recommendedName>
        <fullName evidence="3">non-specific serine/threonine protein kinase</fullName>
        <ecNumber evidence="3">2.7.11.1</ecNumber>
    </recommendedName>
</protein>
<dbReference type="Gene3D" id="1.10.510.10">
    <property type="entry name" value="Transferase(Phosphotransferase) domain 1"/>
    <property type="match status" value="1"/>
</dbReference>
<reference evidence="15 16" key="1">
    <citation type="submission" date="2024-04" db="EMBL/GenBank/DDBJ databases">
        <authorList>
            <consortium name="Genoscope - CEA"/>
            <person name="William W."/>
        </authorList>
    </citation>
    <scope>NUCLEOTIDE SEQUENCE [LARGE SCALE GENOMIC DNA]</scope>
</reference>
<dbReference type="InterPro" id="IPR050629">
    <property type="entry name" value="STE20/SPS1-PAK"/>
</dbReference>
<dbReference type="CDD" id="cd06612">
    <property type="entry name" value="STKc_MST1_2"/>
    <property type="match status" value="1"/>
</dbReference>
<dbReference type="SMART" id="SM00220">
    <property type="entry name" value="S_TKc"/>
    <property type="match status" value="1"/>
</dbReference>
<gene>
    <name evidence="15" type="ORF">GSLYS_00013893001</name>
</gene>
<dbReference type="InterPro" id="IPR017441">
    <property type="entry name" value="Protein_kinase_ATP_BS"/>
</dbReference>
<evidence type="ECO:0000256" key="9">
    <source>
        <dbReference type="ARBA" id="ARBA00022777"/>
    </source>
</evidence>
<keyword evidence="10 11" id="KW-0067">ATP-binding</keyword>
<dbReference type="GO" id="GO:0005524">
    <property type="term" value="F:ATP binding"/>
    <property type="evidence" value="ECO:0007669"/>
    <property type="project" value="UniProtKB-UniRule"/>
</dbReference>
<name>A0AAV2I2U6_LYMST</name>
<dbReference type="FunFam" id="3.30.200.20:FF:000040">
    <property type="entry name" value="Dual specificity mitogen-activated protein kinase kinase"/>
    <property type="match status" value="1"/>
</dbReference>
<evidence type="ECO:0000256" key="1">
    <source>
        <dbReference type="ARBA" id="ARBA00004496"/>
    </source>
</evidence>
<evidence type="ECO:0000256" key="7">
    <source>
        <dbReference type="ARBA" id="ARBA00022679"/>
    </source>
</evidence>
<proteinExistence type="inferred from homology"/>
<evidence type="ECO:0000256" key="8">
    <source>
        <dbReference type="ARBA" id="ARBA00022741"/>
    </source>
</evidence>
<dbReference type="AlphaFoldDB" id="A0AAV2I2U6"/>
<evidence type="ECO:0000313" key="15">
    <source>
        <dbReference type="EMBL" id="CAL1540174.1"/>
    </source>
</evidence>
<evidence type="ECO:0000259" key="14">
    <source>
        <dbReference type="PROSITE" id="PS50951"/>
    </source>
</evidence>
<dbReference type="EC" id="2.7.11.1" evidence="3"/>
<feature type="compositionally biased region" description="Pro residues" evidence="12">
    <location>
        <begin position="417"/>
        <end position="429"/>
    </location>
</feature>
<dbReference type="InterPro" id="IPR011009">
    <property type="entry name" value="Kinase-like_dom_sf"/>
</dbReference>
<keyword evidence="4" id="KW-0963">Cytoplasm</keyword>
<keyword evidence="6" id="KW-0597">Phosphoprotein</keyword>
<dbReference type="GO" id="GO:0004674">
    <property type="term" value="F:protein serine/threonine kinase activity"/>
    <property type="evidence" value="ECO:0007669"/>
    <property type="project" value="UniProtKB-KW"/>
</dbReference>
<comment type="caution">
    <text evidence="15">The sequence shown here is derived from an EMBL/GenBank/DDBJ whole genome shotgun (WGS) entry which is preliminary data.</text>
</comment>
<feature type="compositionally biased region" description="Low complexity" evidence="12">
    <location>
        <begin position="345"/>
        <end position="355"/>
    </location>
</feature>
<dbReference type="GO" id="GO:0007165">
    <property type="term" value="P:signal transduction"/>
    <property type="evidence" value="ECO:0007669"/>
    <property type="project" value="InterPro"/>
</dbReference>
<dbReference type="SUPFAM" id="SSF56112">
    <property type="entry name" value="Protein kinase-like (PK-like)"/>
    <property type="match status" value="1"/>
</dbReference>
<comment type="similarity">
    <text evidence="2">Belongs to the protein kinase superfamily. STE Ser/Thr protein kinase family. STE20 subfamily.</text>
</comment>
<dbReference type="Pfam" id="PF11629">
    <property type="entry name" value="Mst1_SARAH"/>
    <property type="match status" value="1"/>
</dbReference>
<evidence type="ECO:0000256" key="3">
    <source>
        <dbReference type="ARBA" id="ARBA00012513"/>
    </source>
</evidence>
<dbReference type="PROSITE" id="PS00107">
    <property type="entry name" value="PROTEIN_KINASE_ATP"/>
    <property type="match status" value="1"/>
</dbReference>
<dbReference type="CDD" id="cd21889">
    <property type="entry name" value="SARAH_Hpo"/>
    <property type="match status" value="1"/>
</dbReference>
<dbReference type="Gene3D" id="4.10.170.10">
    <property type="entry name" value="p53-like tetramerisation domain"/>
    <property type="match status" value="1"/>
</dbReference>
<dbReference type="PANTHER" id="PTHR48012">
    <property type="entry name" value="STERILE20-LIKE KINASE, ISOFORM B-RELATED"/>
    <property type="match status" value="1"/>
</dbReference>
<keyword evidence="16" id="KW-1185">Reference proteome</keyword>
<dbReference type="PROSITE" id="PS50011">
    <property type="entry name" value="PROTEIN_KINASE_DOM"/>
    <property type="match status" value="1"/>
</dbReference>
<keyword evidence="8 11" id="KW-0547">Nucleotide-binding</keyword>
<dbReference type="Proteomes" id="UP001497497">
    <property type="component" value="Unassembled WGS sequence"/>
</dbReference>
<keyword evidence="5" id="KW-0723">Serine/threonine-protein kinase</keyword>
<dbReference type="InterPro" id="IPR036674">
    <property type="entry name" value="p53_tetramer_sf"/>
</dbReference>
<evidence type="ECO:0000256" key="5">
    <source>
        <dbReference type="ARBA" id="ARBA00022527"/>
    </source>
</evidence>
<feature type="compositionally biased region" description="Polar residues" evidence="12">
    <location>
        <begin position="402"/>
        <end position="411"/>
    </location>
</feature>
<comment type="subcellular location">
    <subcellularLocation>
        <location evidence="1">Cytoplasm</location>
    </subcellularLocation>
</comment>
<dbReference type="InterPro" id="IPR000719">
    <property type="entry name" value="Prot_kinase_dom"/>
</dbReference>
<keyword evidence="9" id="KW-0418">Kinase</keyword>
<dbReference type="InterPro" id="IPR024205">
    <property type="entry name" value="Mst1_2_SARAH_domain"/>
</dbReference>
<dbReference type="EMBL" id="CAXITT010000374">
    <property type="protein sequence ID" value="CAL1540174.1"/>
    <property type="molecule type" value="Genomic_DNA"/>
</dbReference>
<evidence type="ECO:0000259" key="13">
    <source>
        <dbReference type="PROSITE" id="PS50011"/>
    </source>
</evidence>
<dbReference type="PANTHER" id="PTHR48012:SF2">
    <property type="entry name" value="STERILE20-LIKE KINASE, ISOFORM B"/>
    <property type="match status" value="1"/>
</dbReference>